<dbReference type="InterPro" id="IPR001431">
    <property type="entry name" value="Pept_M16_Zn_BS"/>
</dbReference>
<dbReference type="GO" id="GO:0004222">
    <property type="term" value="F:metalloendopeptidase activity"/>
    <property type="evidence" value="ECO:0007669"/>
    <property type="project" value="InterPro"/>
</dbReference>
<keyword evidence="8" id="KW-1185">Reference proteome</keyword>
<accession>E1JW20</accession>
<comment type="cofactor">
    <cofactor evidence="1">
        <name>Zn(2+)</name>
        <dbReference type="ChEBI" id="CHEBI:29105"/>
    </cofactor>
</comment>
<comment type="caution">
    <text evidence="7">The sequence shown here is derived from an EMBL/GenBank/DDBJ whole genome shotgun (WGS) entry which is preliminary data.</text>
</comment>
<feature type="domain" description="Peptidase M16 C-terminal" evidence="6">
    <location>
        <begin position="658"/>
        <end position="812"/>
    </location>
</feature>
<feature type="chain" id="PRO_5003148192" evidence="4">
    <location>
        <begin position="23"/>
        <end position="878"/>
    </location>
</feature>
<dbReference type="Proteomes" id="UP000006250">
    <property type="component" value="Unassembled WGS sequence"/>
</dbReference>
<evidence type="ECO:0000259" key="5">
    <source>
        <dbReference type="Pfam" id="PF00675"/>
    </source>
</evidence>
<organism evidence="7 8">
    <name type="scientific">Solidesulfovibrio fructosivorans JJ]</name>
    <dbReference type="NCBI Taxonomy" id="596151"/>
    <lineage>
        <taxon>Bacteria</taxon>
        <taxon>Pseudomonadati</taxon>
        <taxon>Thermodesulfobacteriota</taxon>
        <taxon>Desulfovibrionia</taxon>
        <taxon>Desulfovibrionales</taxon>
        <taxon>Desulfovibrionaceae</taxon>
        <taxon>Solidesulfovibrio</taxon>
    </lineage>
</organism>
<dbReference type="PROSITE" id="PS00143">
    <property type="entry name" value="INSULINASE"/>
    <property type="match status" value="1"/>
</dbReference>
<dbReference type="InterPro" id="IPR007863">
    <property type="entry name" value="Peptidase_M16_C"/>
</dbReference>
<gene>
    <name evidence="7" type="ORF">DesfrDRAFT_1819</name>
</gene>
<comment type="similarity">
    <text evidence="2 3">Belongs to the peptidase M16 family.</text>
</comment>
<dbReference type="InterPro" id="IPR011765">
    <property type="entry name" value="Pept_M16_N"/>
</dbReference>
<feature type="signal peptide" evidence="4">
    <location>
        <begin position="1"/>
        <end position="22"/>
    </location>
</feature>
<evidence type="ECO:0000256" key="3">
    <source>
        <dbReference type="RuleBase" id="RU004447"/>
    </source>
</evidence>
<dbReference type="PANTHER" id="PTHR11851:SF49">
    <property type="entry name" value="MITOCHONDRIAL-PROCESSING PEPTIDASE SUBUNIT ALPHA"/>
    <property type="match status" value="1"/>
</dbReference>
<dbReference type="RefSeq" id="WP_005993157.1">
    <property type="nucleotide sequence ID" value="NZ_AECZ01000010.1"/>
</dbReference>
<name>E1JW20_SOLFR</name>
<dbReference type="Pfam" id="PF05193">
    <property type="entry name" value="Peptidase_M16_C"/>
    <property type="match status" value="2"/>
</dbReference>
<dbReference type="OrthoDB" id="9811314at2"/>
<dbReference type="InterPro" id="IPR050361">
    <property type="entry name" value="MPP/UQCRC_Complex"/>
</dbReference>
<dbReference type="Pfam" id="PF00675">
    <property type="entry name" value="Peptidase_M16"/>
    <property type="match status" value="2"/>
</dbReference>
<dbReference type="InterPro" id="IPR011249">
    <property type="entry name" value="Metalloenz_LuxS/M16"/>
</dbReference>
<evidence type="ECO:0000259" key="6">
    <source>
        <dbReference type="Pfam" id="PF05193"/>
    </source>
</evidence>
<evidence type="ECO:0000256" key="2">
    <source>
        <dbReference type="ARBA" id="ARBA00007261"/>
    </source>
</evidence>
<evidence type="ECO:0000256" key="1">
    <source>
        <dbReference type="ARBA" id="ARBA00001947"/>
    </source>
</evidence>
<evidence type="ECO:0000256" key="4">
    <source>
        <dbReference type="SAM" id="SignalP"/>
    </source>
</evidence>
<dbReference type="Gene3D" id="3.30.830.10">
    <property type="entry name" value="Metalloenzyme, LuxS/M16 peptidase-like"/>
    <property type="match status" value="4"/>
</dbReference>
<dbReference type="STRING" id="596151.DesfrDRAFT_1819"/>
<dbReference type="eggNOG" id="COG0612">
    <property type="taxonomic scope" value="Bacteria"/>
</dbReference>
<feature type="domain" description="Peptidase M16 N-terminal" evidence="5">
    <location>
        <begin position="41"/>
        <end position="181"/>
    </location>
</feature>
<dbReference type="GO" id="GO:0046872">
    <property type="term" value="F:metal ion binding"/>
    <property type="evidence" value="ECO:0007669"/>
    <property type="project" value="InterPro"/>
</dbReference>
<evidence type="ECO:0000313" key="7">
    <source>
        <dbReference type="EMBL" id="EFL51380.1"/>
    </source>
</evidence>
<keyword evidence="4" id="KW-0732">Signal</keyword>
<dbReference type="GO" id="GO:0006508">
    <property type="term" value="P:proteolysis"/>
    <property type="evidence" value="ECO:0007669"/>
    <property type="project" value="InterPro"/>
</dbReference>
<dbReference type="EMBL" id="AECZ01000010">
    <property type="protein sequence ID" value="EFL51380.1"/>
    <property type="molecule type" value="Genomic_DNA"/>
</dbReference>
<dbReference type="SUPFAM" id="SSF63411">
    <property type="entry name" value="LuxS/MPP-like metallohydrolase"/>
    <property type="match status" value="4"/>
</dbReference>
<proteinExistence type="inferred from homology"/>
<evidence type="ECO:0000313" key="8">
    <source>
        <dbReference type="Proteomes" id="UP000006250"/>
    </source>
</evidence>
<dbReference type="AlphaFoldDB" id="E1JW20"/>
<feature type="domain" description="Peptidase M16 N-terminal" evidence="5">
    <location>
        <begin position="489"/>
        <end position="610"/>
    </location>
</feature>
<protein>
    <submittedName>
        <fullName evidence="7">Peptidase M16 domain protein</fullName>
    </submittedName>
</protein>
<feature type="domain" description="Peptidase M16 C-terminal" evidence="6">
    <location>
        <begin position="189"/>
        <end position="366"/>
    </location>
</feature>
<reference evidence="7 8" key="1">
    <citation type="submission" date="2010-08" db="EMBL/GenBank/DDBJ databases">
        <title>The draft genome of Desulfovibrio fructosovorans JJ.</title>
        <authorList>
            <consortium name="US DOE Joint Genome Institute (JGI-PGF)"/>
            <person name="Lucas S."/>
            <person name="Copeland A."/>
            <person name="Lapidus A."/>
            <person name="Cheng J.-F."/>
            <person name="Bruce D."/>
            <person name="Goodwin L."/>
            <person name="Pitluck S."/>
            <person name="Land M.L."/>
            <person name="Hauser L."/>
            <person name="Chang Y.-J."/>
            <person name="Jeffries C."/>
            <person name="Wall J.D."/>
            <person name="Stahl D.A."/>
            <person name="Arkin A.P."/>
            <person name="Dehal P."/>
            <person name="Stolyar S.M."/>
            <person name="Hazen T.C."/>
            <person name="Woyke T.J."/>
        </authorList>
    </citation>
    <scope>NUCLEOTIDE SEQUENCE [LARGE SCALE GENOMIC DNA]</scope>
    <source>
        <strain evidence="7 8">JJ</strain>
    </source>
</reference>
<dbReference type="PANTHER" id="PTHR11851">
    <property type="entry name" value="METALLOPROTEASE"/>
    <property type="match status" value="1"/>
</dbReference>
<sequence length="878" mass="95819" precursor="true">MRWRFSLLPLTLLLALAAVAAAAEPPHVVRLPNGLTVMVIEDNRFPLVAERLFVHAGSGYETPKQAGLSHLLEHMVFKSTAKRPAGQVASDVEGAGGELNASTSFDSTVYRVDMPADRWKLGLDVFKDMIFGAKFVPEELDSERKVVLSELARGRDNPDNRLFQMTQAMAWPGQSYGWPIIGFPETVSKFTADDLRAYVKERYQPQSMLLVVAGKVRTEDVVQEVEALFGSLANDRPQTPVLPYVQPGLAVGQPLVKVEYGQWNKVRLQLSFPTPGIRAADEASLDVLSRLLAGDETSRLYRTFKYEKKLVDDISCASMTLERGGLFIIDVSLDAKNVAAFWQGLLTELSHLRGASFTDRELARVKLNIEDGLYQTKETLAGMAMKAGYFRFYGYDPDGEANYLRAVRLVDQKSLQAVIEATLRPGRRLVAALVPKADEKTVTAEELTSLADKAWPAPKAAPGTTTTRAAGGVAAPEVADLGGGHTLVLLPDKTLPYVSVSLVYNGGDALLAKNRQGLAELVANSLTTGTKKLSANALEDFLADRAADLSAAAGRDAFSVSAKFPSRFQKDMFGLVSDVLLTPAFLPSEVSREVSDQLAAIKSQEDKPLGLAFRKLFPFLFTDTGYAYMRLGQPDTVRTFTAADVAGFWTAQKERPWVMAVCGDFDPAAVRALADKLAKAGGTAKPFTFATPKWGGKREDALHLPGRNQTHLLMVFPVPGLRSPDTPGLELLNNVLAGQSGLLFSRLRESESLGYSVTSFLWQADTTGFLAFYIGTSPDKADAALDGFRRVAAQLRQTPLPDEMMLRAKNVLSGDYYRDRQALSSRSAEAARSLSQGLPLDNDRRVVEAAQSLTPENLKALAEKYLKPEAAYILKVQP</sequence>